<dbReference type="PANTHER" id="PTHR43133:SF51">
    <property type="entry name" value="RNA POLYMERASE SIGMA FACTOR"/>
    <property type="match status" value="1"/>
</dbReference>
<evidence type="ECO:0000256" key="2">
    <source>
        <dbReference type="ARBA" id="ARBA00023015"/>
    </source>
</evidence>
<gene>
    <name evidence="8" type="ORF">H9756_03790</name>
</gene>
<evidence type="ECO:0000256" key="1">
    <source>
        <dbReference type="ARBA" id="ARBA00010641"/>
    </source>
</evidence>
<dbReference type="InterPro" id="IPR036388">
    <property type="entry name" value="WH-like_DNA-bd_sf"/>
</dbReference>
<evidence type="ECO:0000313" key="8">
    <source>
        <dbReference type="EMBL" id="HJC42791.1"/>
    </source>
</evidence>
<dbReference type="Pfam" id="PF08281">
    <property type="entry name" value="Sigma70_r4_2"/>
    <property type="match status" value="1"/>
</dbReference>
<dbReference type="GO" id="GO:0016987">
    <property type="term" value="F:sigma factor activity"/>
    <property type="evidence" value="ECO:0007669"/>
    <property type="project" value="UniProtKB-KW"/>
</dbReference>
<keyword evidence="4" id="KW-0804">Transcription</keyword>
<dbReference type="InterPro" id="IPR039425">
    <property type="entry name" value="RNA_pol_sigma-70-like"/>
</dbReference>
<dbReference type="InterPro" id="IPR013324">
    <property type="entry name" value="RNA_pol_sigma_r3/r4-like"/>
</dbReference>
<evidence type="ECO:0000256" key="3">
    <source>
        <dbReference type="ARBA" id="ARBA00023082"/>
    </source>
</evidence>
<feature type="region of interest" description="Disordered" evidence="5">
    <location>
        <begin position="494"/>
        <end position="523"/>
    </location>
</feature>
<comment type="similarity">
    <text evidence="1">Belongs to the sigma-70 factor family. ECF subfamily.</text>
</comment>
<protein>
    <submittedName>
        <fullName evidence="8">Sigma-70 family RNA polymerase sigma factor</fullName>
    </submittedName>
</protein>
<dbReference type="InterPro" id="IPR013325">
    <property type="entry name" value="RNA_pol_sigma_r2"/>
</dbReference>
<dbReference type="AlphaFoldDB" id="A0A9D2P3R1"/>
<dbReference type="SUPFAM" id="SSF88946">
    <property type="entry name" value="Sigma2 domain of RNA polymerase sigma factors"/>
    <property type="match status" value="1"/>
</dbReference>
<dbReference type="NCBIfam" id="TIGR02937">
    <property type="entry name" value="sigma70-ECF"/>
    <property type="match status" value="1"/>
</dbReference>
<organism evidence="8 9">
    <name type="scientific">Candidatus Mediterraneibacter gallistercoris</name>
    <dbReference type="NCBI Taxonomy" id="2838671"/>
    <lineage>
        <taxon>Bacteria</taxon>
        <taxon>Bacillati</taxon>
        <taxon>Bacillota</taxon>
        <taxon>Clostridia</taxon>
        <taxon>Lachnospirales</taxon>
        <taxon>Lachnospiraceae</taxon>
        <taxon>Mediterraneibacter</taxon>
    </lineage>
</organism>
<evidence type="ECO:0000259" key="7">
    <source>
        <dbReference type="Pfam" id="PF08281"/>
    </source>
</evidence>
<reference evidence="8" key="2">
    <citation type="submission" date="2021-04" db="EMBL/GenBank/DDBJ databases">
        <authorList>
            <person name="Gilroy R."/>
        </authorList>
    </citation>
    <scope>NUCLEOTIDE SEQUENCE</scope>
    <source>
        <strain evidence="8">CHK165-2605</strain>
    </source>
</reference>
<feature type="domain" description="RNA polymerase sigma-70 region 2" evidence="6">
    <location>
        <begin position="25"/>
        <end position="92"/>
    </location>
</feature>
<dbReference type="GO" id="GO:0003677">
    <property type="term" value="F:DNA binding"/>
    <property type="evidence" value="ECO:0007669"/>
    <property type="project" value="InterPro"/>
</dbReference>
<proteinExistence type="inferred from homology"/>
<dbReference type="EMBL" id="DWWI01000079">
    <property type="protein sequence ID" value="HJC42791.1"/>
    <property type="molecule type" value="Genomic_DNA"/>
</dbReference>
<dbReference type="PANTHER" id="PTHR43133">
    <property type="entry name" value="RNA POLYMERASE ECF-TYPE SIGMA FACTO"/>
    <property type="match status" value="1"/>
</dbReference>
<evidence type="ECO:0000259" key="6">
    <source>
        <dbReference type="Pfam" id="PF04542"/>
    </source>
</evidence>
<accession>A0A9D2P3R1</accession>
<name>A0A9D2P3R1_9FIRM</name>
<dbReference type="InterPro" id="IPR007627">
    <property type="entry name" value="RNA_pol_sigma70_r2"/>
</dbReference>
<feature type="compositionally biased region" description="Low complexity" evidence="5">
    <location>
        <begin position="511"/>
        <end position="521"/>
    </location>
</feature>
<dbReference type="CDD" id="cd06171">
    <property type="entry name" value="Sigma70_r4"/>
    <property type="match status" value="1"/>
</dbReference>
<feature type="region of interest" description="Disordered" evidence="5">
    <location>
        <begin position="290"/>
        <end position="309"/>
    </location>
</feature>
<evidence type="ECO:0000256" key="4">
    <source>
        <dbReference type="ARBA" id="ARBA00023163"/>
    </source>
</evidence>
<dbReference type="Proteomes" id="UP000823895">
    <property type="component" value="Unassembled WGS sequence"/>
</dbReference>
<evidence type="ECO:0000313" key="9">
    <source>
        <dbReference type="Proteomes" id="UP000823895"/>
    </source>
</evidence>
<feature type="domain" description="RNA polymerase sigma factor 70 region 4 type 2" evidence="7">
    <location>
        <begin position="131"/>
        <end position="180"/>
    </location>
</feature>
<keyword evidence="2" id="KW-0805">Transcription regulation</keyword>
<dbReference type="SUPFAM" id="SSF88659">
    <property type="entry name" value="Sigma3 and sigma4 domains of RNA polymerase sigma factors"/>
    <property type="match status" value="1"/>
</dbReference>
<dbReference type="InterPro" id="IPR014284">
    <property type="entry name" value="RNA_pol_sigma-70_dom"/>
</dbReference>
<sequence>MENKEFNPSWVIAAQSGDQDAFEALYKYSYRQVYLTIKSMIKSDEDTVMDLLQDTYIKSLENLLNLKDPSKYNAWIKTIARNITLDYLKKKKSVLFSADPDEESNPINEVEDLDKSNQPEVAMDDAETTRIFKEILDSLPDRQRTTVTMFYYLEMSVQEIARTLGIPEATVKTRLYNGRVNIKKKITEVEKRENIKLHGVAPIVFFLFLLQKMDTMAMEPNMSLLTSITSAAAGHSVAGHTAAKMPGVAKAASGAAAKGNLVKVIGGVALVAVIGGAAYGTYRLNVPSEGNGQIEPKEEVVSESEDPQDTNEDAMAAYRILLQEMDNDSSILLQYCHLIDLNKDGIDELAILSNDKDFNLYTYHDGNTQLLSTIKMASVYVEDWEYYGITYEEYKERSSTETDGMGLHVTYSSDETAIWVETTILGDAGTDKEYIRVSYDGNEESEETFNINMVGLAEDGMNFEYEYLINGENVGEDTFTKEFQERSNAGYGEDDLGLFLQGDKPSDNAESISSSDQPDSSQLERAAYTAVINEYSNIVHGNEAIYDSAVDLADSGLWNAPAGTSYIDEKGFFVNNSENNYYYTLTDLDGDGSEELIIMESYTDYEGNEQPNIVDILALHDAQPVLILSGGYRNWIELCKGNVIKRTGSGGADAHIYEFYKIENSSIELLQTVETNWGEYTVDGAASTETEVDNILSSYEVIDLNTFDWIEL</sequence>
<dbReference type="Pfam" id="PF04542">
    <property type="entry name" value="Sigma70_r2"/>
    <property type="match status" value="1"/>
</dbReference>
<comment type="caution">
    <text evidence="8">The sequence shown here is derived from an EMBL/GenBank/DDBJ whole genome shotgun (WGS) entry which is preliminary data.</text>
</comment>
<reference evidence="8" key="1">
    <citation type="journal article" date="2021" name="PeerJ">
        <title>Extensive microbial diversity within the chicken gut microbiome revealed by metagenomics and culture.</title>
        <authorList>
            <person name="Gilroy R."/>
            <person name="Ravi A."/>
            <person name="Getino M."/>
            <person name="Pursley I."/>
            <person name="Horton D.L."/>
            <person name="Alikhan N.F."/>
            <person name="Baker D."/>
            <person name="Gharbi K."/>
            <person name="Hall N."/>
            <person name="Watson M."/>
            <person name="Adriaenssens E.M."/>
            <person name="Foster-Nyarko E."/>
            <person name="Jarju S."/>
            <person name="Secka A."/>
            <person name="Antonio M."/>
            <person name="Oren A."/>
            <person name="Chaudhuri R.R."/>
            <person name="La Ragione R."/>
            <person name="Hildebrand F."/>
            <person name="Pallen M.J."/>
        </authorList>
    </citation>
    <scope>NUCLEOTIDE SEQUENCE</scope>
    <source>
        <strain evidence="8">CHK165-2605</strain>
    </source>
</reference>
<dbReference type="GO" id="GO:0006352">
    <property type="term" value="P:DNA-templated transcription initiation"/>
    <property type="evidence" value="ECO:0007669"/>
    <property type="project" value="InterPro"/>
</dbReference>
<evidence type="ECO:0000256" key="5">
    <source>
        <dbReference type="SAM" id="MobiDB-lite"/>
    </source>
</evidence>
<dbReference type="Gene3D" id="1.10.10.10">
    <property type="entry name" value="Winged helix-like DNA-binding domain superfamily/Winged helix DNA-binding domain"/>
    <property type="match status" value="1"/>
</dbReference>
<dbReference type="Gene3D" id="1.10.1740.10">
    <property type="match status" value="1"/>
</dbReference>
<keyword evidence="3" id="KW-0731">Sigma factor</keyword>
<dbReference type="InterPro" id="IPR013249">
    <property type="entry name" value="RNA_pol_sigma70_r4_t2"/>
</dbReference>